<name>A0A7W7FW45_9PSEU</name>
<dbReference type="RefSeq" id="WP_185004982.1">
    <property type="nucleotide sequence ID" value="NZ_BAAAUI010000025.1"/>
</dbReference>
<organism evidence="1 2">
    <name type="scientific">Crossiella cryophila</name>
    <dbReference type="NCBI Taxonomy" id="43355"/>
    <lineage>
        <taxon>Bacteria</taxon>
        <taxon>Bacillati</taxon>
        <taxon>Actinomycetota</taxon>
        <taxon>Actinomycetes</taxon>
        <taxon>Pseudonocardiales</taxon>
        <taxon>Pseudonocardiaceae</taxon>
        <taxon>Crossiella</taxon>
    </lineage>
</organism>
<accession>A0A7W7FW45</accession>
<evidence type="ECO:0000313" key="1">
    <source>
        <dbReference type="EMBL" id="MBB4679208.1"/>
    </source>
</evidence>
<dbReference type="AlphaFoldDB" id="A0A7W7FW45"/>
<dbReference type="Proteomes" id="UP000533598">
    <property type="component" value="Unassembled WGS sequence"/>
</dbReference>
<keyword evidence="2" id="KW-1185">Reference proteome</keyword>
<gene>
    <name evidence="1" type="ORF">HNR67_005326</name>
</gene>
<reference evidence="1 2" key="1">
    <citation type="submission" date="2020-08" db="EMBL/GenBank/DDBJ databases">
        <title>Sequencing the genomes of 1000 actinobacteria strains.</title>
        <authorList>
            <person name="Klenk H.-P."/>
        </authorList>
    </citation>
    <scope>NUCLEOTIDE SEQUENCE [LARGE SCALE GENOMIC DNA]</scope>
    <source>
        <strain evidence="1 2">DSM 44230</strain>
    </source>
</reference>
<comment type="caution">
    <text evidence="1">The sequence shown here is derived from an EMBL/GenBank/DDBJ whole genome shotgun (WGS) entry which is preliminary data.</text>
</comment>
<proteinExistence type="predicted"/>
<dbReference type="EMBL" id="JACHMH010000001">
    <property type="protein sequence ID" value="MBB4679208.1"/>
    <property type="molecule type" value="Genomic_DNA"/>
</dbReference>
<evidence type="ECO:0000313" key="2">
    <source>
        <dbReference type="Proteomes" id="UP000533598"/>
    </source>
</evidence>
<sequence>MQKWTKWRDYWWQLLMLEDNGYGGWQPMRAARPLLKVPNAAMAVMSLEEWAAAMVEDAADSFSEFDGEVRVDCFTVPDPGPDDVPVVSKQTRIYDE</sequence>
<protein>
    <submittedName>
        <fullName evidence="1">Uncharacterized protein</fullName>
    </submittedName>
</protein>